<name>A0A4R5TNW8_9MICC</name>
<keyword evidence="1" id="KW-1133">Transmembrane helix</keyword>
<evidence type="ECO:0000256" key="1">
    <source>
        <dbReference type="SAM" id="Phobius"/>
    </source>
</evidence>
<feature type="transmembrane region" description="Helical" evidence="1">
    <location>
        <begin position="53"/>
        <end position="76"/>
    </location>
</feature>
<reference evidence="2 3" key="1">
    <citation type="submission" date="2019-03" db="EMBL/GenBank/DDBJ databases">
        <title>Arthrobacter sp. nov., an bacterium isolated from biocrust in Mu Us Desert.</title>
        <authorList>
            <person name="Lixiong L."/>
        </authorList>
    </citation>
    <scope>NUCLEOTIDE SEQUENCE [LARGE SCALE GENOMIC DNA]</scope>
    <source>
        <strain evidence="2 3">SLN-3</strain>
    </source>
</reference>
<keyword evidence="3" id="KW-1185">Reference proteome</keyword>
<dbReference type="Proteomes" id="UP000295411">
    <property type="component" value="Unassembled WGS sequence"/>
</dbReference>
<keyword evidence="1" id="KW-0812">Transmembrane</keyword>
<gene>
    <name evidence="2" type="ORF">E2F48_15050</name>
</gene>
<accession>A0A4R5TNW8</accession>
<comment type="caution">
    <text evidence="2">The sequence shown here is derived from an EMBL/GenBank/DDBJ whole genome shotgun (WGS) entry which is preliminary data.</text>
</comment>
<protein>
    <submittedName>
        <fullName evidence="2">Uncharacterized protein</fullName>
    </submittedName>
</protein>
<organism evidence="2 3">
    <name type="scientific">Arthrobacter crusticola</name>
    <dbReference type="NCBI Taxonomy" id="2547960"/>
    <lineage>
        <taxon>Bacteria</taxon>
        <taxon>Bacillati</taxon>
        <taxon>Actinomycetota</taxon>
        <taxon>Actinomycetes</taxon>
        <taxon>Micrococcales</taxon>
        <taxon>Micrococcaceae</taxon>
        <taxon>Arthrobacter</taxon>
    </lineage>
</organism>
<feature type="transmembrane region" description="Helical" evidence="1">
    <location>
        <begin position="18"/>
        <end position="41"/>
    </location>
</feature>
<dbReference type="RefSeq" id="WP_133404777.1">
    <property type="nucleotide sequence ID" value="NZ_SMTK01000005.1"/>
</dbReference>
<dbReference type="OrthoDB" id="4964210at2"/>
<proteinExistence type="predicted"/>
<dbReference type="EMBL" id="SMTK01000005">
    <property type="protein sequence ID" value="TDK24093.1"/>
    <property type="molecule type" value="Genomic_DNA"/>
</dbReference>
<keyword evidence="1" id="KW-0472">Membrane</keyword>
<evidence type="ECO:0000313" key="3">
    <source>
        <dbReference type="Proteomes" id="UP000295411"/>
    </source>
</evidence>
<evidence type="ECO:0000313" key="2">
    <source>
        <dbReference type="EMBL" id="TDK24093.1"/>
    </source>
</evidence>
<dbReference type="AlphaFoldDB" id="A0A4R5TNW8"/>
<sequence length="82" mass="8972">MVCTSETGYGSGCYEGELMIVSVLFGAFFLMHATFSSIITEAYGYNLSTRRKWWPVTVSCVPVLMTVAVVAFNFAIGPGQYP</sequence>